<keyword evidence="6" id="KW-0418">Kinase</keyword>
<dbReference type="Gene3D" id="2.10.25.10">
    <property type="entry name" value="Laminin"/>
    <property type="match status" value="1"/>
</dbReference>
<comment type="subcellular location">
    <subcellularLocation>
        <location evidence="1">Membrane</location>
        <topology evidence="1">Single-pass type I membrane protein</topology>
    </subcellularLocation>
</comment>
<feature type="domain" description="Protein kinase" evidence="12">
    <location>
        <begin position="448"/>
        <end position="715"/>
    </location>
</feature>
<dbReference type="Pfam" id="PF13947">
    <property type="entry name" value="GUB_WAK_bind"/>
    <property type="match status" value="1"/>
</dbReference>
<dbReference type="Gene3D" id="1.10.510.10">
    <property type="entry name" value="Transferase(Phosphotransferase) domain 1"/>
    <property type="match status" value="1"/>
</dbReference>
<keyword evidence="11" id="KW-1133">Transmembrane helix</keyword>
<dbReference type="PROSITE" id="PS01187">
    <property type="entry name" value="EGF_CA"/>
    <property type="match status" value="1"/>
</dbReference>
<keyword evidence="5 10" id="KW-0547">Nucleotide-binding</keyword>
<dbReference type="CDD" id="cd00054">
    <property type="entry name" value="EGF_CA"/>
    <property type="match status" value="1"/>
</dbReference>
<dbReference type="SUPFAM" id="SSF57196">
    <property type="entry name" value="EGF/Laminin"/>
    <property type="match status" value="1"/>
</dbReference>
<keyword evidence="11" id="KW-0472">Membrane</keyword>
<evidence type="ECO:0000256" key="11">
    <source>
        <dbReference type="SAM" id="Phobius"/>
    </source>
</evidence>
<evidence type="ECO:0000256" key="9">
    <source>
        <dbReference type="ARBA" id="ARBA00023180"/>
    </source>
</evidence>
<dbReference type="OMA" id="HSADNEK"/>
<protein>
    <recommendedName>
        <fullName evidence="12">Protein kinase domain-containing protein</fullName>
    </recommendedName>
</protein>
<evidence type="ECO:0000256" key="2">
    <source>
        <dbReference type="ARBA" id="ARBA00022527"/>
    </source>
</evidence>
<dbReference type="GO" id="GO:0005524">
    <property type="term" value="F:ATP binding"/>
    <property type="evidence" value="ECO:0007669"/>
    <property type="project" value="UniProtKB-UniRule"/>
</dbReference>
<dbReference type="FunFam" id="3.30.200.20:FF:000337">
    <property type="entry name" value="Wall-associated receptor kinase 3"/>
    <property type="match status" value="1"/>
</dbReference>
<evidence type="ECO:0000313" key="14">
    <source>
        <dbReference type="Proteomes" id="UP000324705"/>
    </source>
</evidence>
<dbReference type="InterPro" id="IPR017441">
    <property type="entry name" value="Protein_kinase_ATP_BS"/>
</dbReference>
<keyword evidence="3" id="KW-0808">Transferase</keyword>
<dbReference type="Gramene" id="TRITD1Bv1G003700.1">
    <property type="protein sequence ID" value="TRITD1Bv1G003700.1"/>
    <property type="gene ID" value="TRITD1Bv1G003700"/>
</dbReference>
<dbReference type="AlphaFoldDB" id="A0A9R0V1C2"/>
<dbReference type="GO" id="GO:0030247">
    <property type="term" value="F:polysaccharide binding"/>
    <property type="evidence" value="ECO:0007669"/>
    <property type="project" value="InterPro"/>
</dbReference>
<keyword evidence="4" id="KW-0732">Signal</keyword>
<name>A0A9R0V1C2_TRITD</name>
<dbReference type="SMART" id="SM00220">
    <property type="entry name" value="S_TKc"/>
    <property type="match status" value="1"/>
</dbReference>
<evidence type="ECO:0000256" key="8">
    <source>
        <dbReference type="ARBA" id="ARBA00023157"/>
    </source>
</evidence>
<dbReference type="EMBL" id="LT934112">
    <property type="protein sequence ID" value="VAH12248.1"/>
    <property type="molecule type" value="Genomic_DNA"/>
</dbReference>
<dbReference type="InterPro" id="IPR008271">
    <property type="entry name" value="Ser/Thr_kinase_AS"/>
</dbReference>
<dbReference type="FunFam" id="1.10.510.10:FF:000474">
    <property type="entry name" value="Wall-associated receptor kinase 3"/>
    <property type="match status" value="1"/>
</dbReference>
<reference evidence="13 14" key="1">
    <citation type="submission" date="2017-09" db="EMBL/GenBank/DDBJ databases">
        <authorList>
            <consortium name="International Durum Wheat Genome Sequencing Consortium (IDWGSC)"/>
            <person name="Milanesi L."/>
        </authorList>
    </citation>
    <scope>NUCLEOTIDE SEQUENCE [LARGE SCALE GENOMIC DNA]</scope>
    <source>
        <strain evidence="14">cv. Svevo</strain>
    </source>
</reference>
<evidence type="ECO:0000256" key="6">
    <source>
        <dbReference type="ARBA" id="ARBA00022777"/>
    </source>
</evidence>
<keyword evidence="11" id="KW-0812">Transmembrane</keyword>
<keyword evidence="14" id="KW-1185">Reference proteome</keyword>
<evidence type="ECO:0000313" key="13">
    <source>
        <dbReference type="EMBL" id="VAH12248.1"/>
    </source>
</evidence>
<evidence type="ECO:0000256" key="3">
    <source>
        <dbReference type="ARBA" id="ARBA00022679"/>
    </source>
</evidence>
<dbReference type="PROSITE" id="PS00108">
    <property type="entry name" value="PROTEIN_KINASE_ST"/>
    <property type="match status" value="1"/>
</dbReference>
<sequence length="722" mass="79656">MVTLLTIVSLEMEMWRILLAGWLLIKLSLLLPETNIRSAMLRLWTSLMLLLLLGAAAAATAATTAPTRGCQPSCGGVDIPYPFGIGAGCFRKGFEIECINGGPVLAGTSLRVLKLSLDPDESQVMLPIGWECYNASDPIDTYNNWDYGETTMNNDGVYRISNTHNMLVVVGCNTLGYALSKPTKGSNYKYAYQTGCMSFCNNSASAQDGLCDGVGCCHIDIPPGLTDNYFNFREYDHSAMMDYSPCDYAFLVDRNNYTFQRSDLKMNTHRTMPVWLDWAIRVNDSISDDILSCKQAAKTGEDACAGTHSDCVNSTNGPGYNCKCSKGYEGNAYVIDGCTNIDECADPAKYPCYGVCKDAQGWYGCECPAGYRSHDPRTEPCTQQFPLAAQISIGATGGILVLAFLAFLFVLRKEKQKARDFYRRNGGLTLEKARTIKIYTRDNLKPILKSSNLIGKGGFGEVYKGVVDGATVAVKKPNGRSVLEKEQFPNEVIILSQVSHKNIVRLLGCCLEVDNPMLVYEFISKGSLEDNLHSADNEKILDLDVRLSILEESAQGLAYMHSQIHNKILHGDVKPANILLDENFSPKIADFGISRLLAKGKYHTANIIGDMSYMDPVYLQSGRLTDKSDVYSFGVVILELISRKRATHSENNSLVRSFLECQQKGESMTELFDKEIATTGDLGFLNKLAEIALECLNLDADQRPSMTDVAGRLLMLHRSRNP</sequence>
<dbReference type="SMART" id="SM00181">
    <property type="entry name" value="EGF"/>
    <property type="match status" value="2"/>
</dbReference>
<dbReference type="GO" id="GO:0007166">
    <property type="term" value="P:cell surface receptor signaling pathway"/>
    <property type="evidence" value="ECO:0007669"/>
    <property type="project" value="InterPro"/>
</dbReference>
<keyword evidence="9" id="KW-0325">Glycoprotein</keyword>
<dbReference type="InterPro" id="IPR025287">
    <property type="entry name" value="WAK_GUB"/>
</dbReference>
<evidence type="ECO:0000256" key="4">
    <source>
        <dbReference type="ARBA" id="ARBA00022729"/>
    </source>
</evidence>
<proteinExistence type="predicted"/>
<keyword evidence="7 10" id="KW-0067">ATP-binding</keyword>
<evidence type="ECO:0000256" key="1">
    <source>
        <dbReference type="ARBA" id="ARBA00004479"/>
    </source>
</evidence>
<keyword evidence="2" id="KW-0723">Serine/threonine-protein kinase</keyword>
<organism evidence="13 14">
    <name type="scientific">Triticum turgidum subsp. durum</name>
    <name type="common">Durum wheat</name>
    <name type="synonym">Triticum durum</name>
    <dbReference type="NCBI Taxonomy" id="4567"/>
    <lineage>
        <taxon>Eukaryota</taxon>
        <taxon>Viridiplantae</taxon>
        <taxon>Streptophyta</taxon>
        <taxon>Embryophyta</taxon>
        <taxon>Tracheophyta</taxon>
        <taxon>Spermatophyta</taxon>
        <taxon>Magnoliopsida</taxon>
        <taxon>Liliopsida</taxon>
        <taxon>Poales</taxon>
        <taxon>Poaceae</taxon>
        <taxon>BOP clade</taxon>
        <taxon>Pooideae</taxon>
        <taxon>Triticodae</taxon>
        <taxon>Triticeae</taxon>
        <taxon>Triticinae</taxon>
        <taxon>Triticum</taxon>
    </lineage>
</organism>
<feature type="transmembrane region" description="Helical" evidence="11">
    <location>
        <begin position="43"/>
        <end position="62"/>
    </location>
</feature>
<evidence type="ECO:0000256" key="5">
    <source>
        <dbReference type="ARBA" id="ARBA00022741"/>
    </source>
</evidence>
<dbReference type="Gene3D" id="3.30.200.20">
    <property type="entry name" value="Phosphorylase Kinase, domain 1"/>
    <property type="match status" value="1"/>
</dbReference>
<evidence type="ECO:0000256" key="7">
    <source>
        <dbReference type="ARBA" id="ARBA00022840"/>
    </source>
</evidence>
<accession>A0A9R0V1C2</accession>
<evidence type="ECO:0000256" key="10">
    <source>
        <dbReference type="PROSITE-ProRule" id="PRU10141"/>
    </source>
</evidence>
<dbReference type="InterPro" id="IPR001881">
    <property type="entry name" value="EGF-like_Ca-bd_dom"/>
</dbReference>
<dbReference type="SMART" id="SM00179">
    <property type="entry name" value="EGF_CA"/>
    <property type="match status" value="1"/>
</dbReference>
<dbReference type="PROSITE" id="PS50011">
    <property type="entry name" value="PROTEIN_KINASE_DOM"/>
    <property type="match status" value="1"/>
</dbReference>
<dbReference type="GO" id="GO:0005509">
    <property type="term" value="F:calcium ion binding"/>
    <property type="evidence" value="ECO:0007669"/>
    <property type="project" value="InterPro"/>
</dbReference>
<keyword evidence="8" id="KW-1015">Disulfide bond</keyword>
<evidence type="ECO:0000259" key="12">
    <source>
        <dbReference type="PROSITE" id="PS50011"/>
    </source>
</evidence>
<dbReference type="InterPro" id="IPR000742">
    <property type="entry name" value="EGF"/>
</dbReference>
<dbReference type="GO" id="GO:0005886">
    <property type="term" value="C:plasma membrane"/>
    <property type="evidence" value="ECO:0007669"/>
    <property type="project" value="TreeGrafter"/>
</dbReference>
<dbReference type="SUPFAM" id="SSF56112">
    <property type="entry name" value="Protein kinase-like (PK-like)"/>
    <property type="match status" value="1"/>
</dbReference>
<dbReference type="PANTHER" id="PTHR27005">
    <property type="entry name" value="WALL-ASSOCIATED RECEPTOR KINASE-LIKE 21"/>
    <property type="match status" value="1"/>
</dbReference>
<gene>
    <name evidence="13" type="ORF">TRITD_1Bv1G003700</name>
</gene>
<dbReference type="PANTHER" id="PTHR27005:SF259">
    <property type="entry name" value="PROTEIN KINASE DOMAIN-CONTAINING PROTEIN"/>
    <property type="match status" value="1"/>
</dbReference>
<dbReference type="Pfam" id="PF00069">
    <property type="entry name" value="Pkinase"/>
    <property type="match status" value="1"/>
</dbReference>
<feature type="binding site" evidence="10">
    <location>
        <position position="476"/>
    </location>
    <ligand>
        <name>ATP</name>
        <dbReference type="ChEBI" id="CHEBI:30616"/>
    </ligand>
</feature>
<dbReference type="InterPro" id="IPR011009">
    <property type="entry name" value="Kinase-like_dom_sf"/>
</dbReference>
<feature type="transmembrane region" description="Helical" evidence="11">
    <location>
        <begin position="14"/>
        <end position="31"/>
    </location>
</feature>
<dbReference type="InterPro" id="IPR045274">
    <property type="entry name" value="WAK-like"/>
</dbReference>
<dbReference type="InterPro" id="IPR000719">
    <property type="entry name" value="Prot_kinase_dom"/>
</dbReference>
<dbReference type="GO" id="GO:0004674">
    <property type="term" value="F:protein serine/threonine kinase activity"/>
    <property type="evidence" value="ECO:0007669"/>
    <property type="project" value="UniProtKB-KW"/>
</dbReference>
<dbReference type="Proteomes" id="UP000324705">
    <property type="component" value="Chromosome 1B"/>
</dbReference>
<dbReference type="CDD" id="cd14066">
    <property type="entry name" value="STKc_IRAK"/>
    <property type="match status" value="1"/>
</dbReference>
<feature type="transmembrane region" description="Helical" evidence="11">
    <location>
        <begin position="387"/>
        <end position="411"/>
    </location>
</feature>
<dbReference type="InterPro" id="IPR018097">
    <property type="entry name" value="EGF_Ca-bd_CS"/>
</dbReference>
<dbReference type="PROSITE" id="PS00107">
    <property type="entry name" value="PROTEIN_KINASE_ATP"/>
    <property type="match status" value="1"/>
</dbReference>